<sequence>MAVGINLRKPLVSKIVINGCTQLIEFESLPNIFFHHGIYGHLKETCPNLNPSAQSDIDSMQHDAIPPSTYTETNLPADPFGPWMVVGRRKHISRSVNAVKHAEAIGFFRDLYSSQGLVPGNYPLSGCFPSIPTIHMDLLELVHDHEEIRDVLFAMLPLKSPGVDGLHAQFFQKHWDIVGPSISLCDVVDAQGSWNWPLISNLLVPEAVDHIMNVNHPTNIAGHDCCYWKPVDCNSSYGKAGSVIRDANGEWFVGFHKYLGISHPLHAELWGILEGLRVAWSYGLERIQCQTDCAEAFKLISSEDSHNNPI</sequence>
<dbReference type="InterPro" id="IPR053151">
    <property type="entry name" value="RNase_H-like"/>
</dbReference>
<proteinExistence type="predicted"/>
<keyword evidence="3" id="KW-1185">Reference proteome</keyword>
<dbReference type="InterPro" id="IPR036397">
    <property type="entry name" value="RNaseH_sf"/>
</dbReference>
<dbReference type="Proteomes" id="UP001396334">
    <property type="component" value="Unassembled WGS sequence"/>
</dbReference>
<evidence type="ECO:0000313" key="3">
    <source>
        <dbReference type="Proteomes" id="UP001396334"/>
    </source>
</evidence>
<dbReference type="CDD" id="cd06222">
    <property type="entry name" value="RNase_H_like"/>
    <property type="match status" value="1"/>
</dbReference>
<dbReference type="Gene3D" id="3.30.420.10">
    <property type="entry name" value="Ribonuclease H-like superfamily/Ribonuclease H"/>
    <property type="match status" value="1"/>
</dbReference>
<reference evidence="2 3" key="1">
    <citation type="journal article" date="2024" name="G3 (Bethesda)">
        <title>Genome assembly of Hibiscus sabdariffa L. provides insights into metabolisms of medicinal natural products.</title>
        <authorList>
            <person name="Kim T."/>
        </authorList>
    </citation>
    <scope>NUCLEOTIDE SEQUENCE [LARGE SCALE GENOMIC DNA]</scope>
    <source>
        <strain evidence="2">TK-2024</strain>
        <tissue evidence="2">Old leaves</tissue>
    </source>
</reference>
<feature type="domain" description="RNase H type-1" evidence="1">
    <location>
        <begin position="232"/>
        <end position="308"/>
    </location>
</feature>
<dbReference type="PANTHER" id="PTHR47723:SF19">
    <property type="entry name" value="POLYNUCLEOTIDYL TRANSFERASE, RIBONUCLEASE H-LIKE SUPERFAMILY PROTEIN"/>
    <property type="match status" value="1"/>
</dbReference>
<accession>A0ABR1ZW19</accession>
<gene>
    <name evidence="2" type="ORF">V6N11_070922</name>
</gene>
<dbReference type="InterPro" id="IPR044730">
    <property type="entry name" value="RNase_H-like_dom_plant"/>
</dbReference>
<evidence type="ECO:0000259" key="1">
    <source>
        <dbReference type="Pfam" id="PF13456"/>
    </source>
</evidence>
<dbReference type="PANTHER" id="PTHR47723">
    <property type="entry name" value="OS05G0353850 PROTEIN"/>
    <property type="match status" value="1"/>
</dbReference>
<dbReference type="InterPro" id="IPR002156">
    <property type="entry name" value="RNaseH_domain"/>
</dbReference>
<name>A0ABR1ZW19_9ROSI</name>
<organism evidence="2 3">
    <name type="scientific">Hibiscus sabdariffa</name>
    <name type="common">roselle</name>
    <dbReference type="NCBI Taxonomy" id="183260"/>
    <lineage>
        <taxon>Eukaryota</taxon>
        <taxon>Viridiplantae</taxon>
        <taxon>Streptophyta</taxon>
        <taxon>Embryophyta</taxon>
        <taxon>Tracheophyta</taxon>
        <taxon>Spermatophyta</taxon>
        <taxon>Magnoliopsida</taxon>
        <taxon>eudicotyledons</taxon>
        <taxon>Gunneridae</taxon>
        <taxon>Pentapetalae</taxon>
        <taxon>rosids</taxon>
        <taxon>malvids</taxon>
        <taxon>Malvales</taxon>
        <taxon>Malvaceae</taxon>
        <taxon>Malvoideae</taxon>
        <taxon>Hibiscus</taxon>
    </lineage>
</organism>
<evidence type="ECO:0000313" key="2">
    <source>
        <dbReference type="EMBL" id="KAK8484820.1"/>
    </source>
</evidence>
<dbReference type="SUPFAM" id="SSF53098">
    <property type="entry name" value="Ribonuclease H-like"/>
    <property type="match status" value="1"/>
</dbReference>
<dbReference type="Pfam" id="PF13456">
    <property type="entry name" value="RVT_3"/>
    <property type="match status" value="1"/>
</dbReference>
<protein>
    <recommendedName>
        <fullName evidence="1">RNase H type-1 domain-containing protein</fullName>
    </recommendedName>
</protein>
<dbReference type="InterPro" id="IPR012337">
    <property type="entry name" value="RNaseH-like_sf"/>
</dbReference>
<dbReference type="EMBL" id="JBBPBN010000534">
    <property type="protein sequence ID" value="KAK8484820.1"/>
    <property type="molecule type" value="Genomic_DNA"/>
</dbReference>
<comment type="caution">
    <text evidence="2">The sequence shown here is derived from an EMBL/GenBank/DDBJ whole genome shotgun (WGS) entry which is preliminary data.</text>
</comment>